<keyword evidence="4 13" id="KW-0812">Transmembrane</keyword>
<protein>
    <submittedName>
        <fullName evidence="14">Uncharacterized protein</fullName>
    </submittedName>
</protein>
<evidence type="ECO:0000256" key="1">
    <source>
        <dbReference type="ARBA" id="ARBA00004477"/>
    </source>
</evidence>
<keyword evidence="10 13" id="KW-0472">Membrane</keyword>
<dbReference type="GO" id="GO:0005789">
    <property type="term" value="C:endoplasmic reticulum membrane"/>
    <property type="evidence" value="ECO:0007669"/>
    <property type="project" value="UniProtKB-SubCell"/>
</dbReference>
<keyword evidence="11" id="KW-1207">Sterol metabolism</keyword>
<evidence type="ECO:0000256" key="9">
    <source>
        <dbReference type="ARBA" id="ARBA00023098"/>
    </source>
</evidence>
<reference evidence="14 15" key="1">
    <citation type="submission" date="2020-04" db="EMBL/GenBank/DDBJ databases">
        <authorList>
            <person name="Alioto T."/>
            <person name="Alioto T."/>
            <person name="Gomez Garrido J."/>
        </authorList>
    </citation>
    <scope>NUCLEOTIDE SEQUENCE [LARGE SCALE GENOMIC DNA]</scope>
</reference>
<evidence type="ECO:0000256" key="11">
    <source>
        <dbReference type="ARBA" id="ARBA00023166"/>
    </source>
</evidence>
<evidence type="ECO:0000256" key="3">
    <source>
        <dbReference type="ARBA" id="ARBA00022516"/>
    </source>
</evidence>
<proteinExistence type="inferred from homology"/>
<dbReference type="Proteomes" id="UP000494165">
    <property type="component" value="Unassembled WGS sequence"/>
</dbReference>
<comment type="subcellular location">
    <subcellularLocation>
        <location evidence="1">Endoplasmic reticulum membrane</location>
        <topology evidence="1">Multi-pass membrane protein</topology>
    </subcellularLocation>
</comment>
<dbReference type="PANTHER" id="PTHR15451:SF19">
    <property type="entry name" value="ERGOSTEROL BIOSYNTHETIC PROTEIN 28 HOMOLOG"/>
    <property type="match status" value="1"/>
</dbReference>
<keyword evidence="9" id="KW-0443">Lipid metabolism</keyword>
<sequence>MFGFELGEKLMYAFRGWIAFVAFMDLGTAFRCFIDKRTFLDDAIVVGANNTNQQATTGEQDPALARIIGAYAIMKAVILIHCALFIHYRPLISVAIFSLILTVLVHLTECFLFQTAPFGFYIIFPGLLNMITLIGLSLAPRYLHRVDELVKSCGEDENAELLRQAGVMRRKRHHRKNQ</sequence>
<keyword evidence="5" id="KW-0256">Endoplasmic reticulum</keyword>
<feature type="transmembrane region" description="Helical" evidence="13">
    <location>
        <begin position="92"/>
        <end position="113"/>
    </location>
</feature>
<evidence type="ECO:0000256" key="10">
    <source>
        <dbReference type="ARBA" id="ARBA00023136"/>
    </source>
</evidence>
<feature type="transmembrane region" description="Helical" evidence="13">
    <location>
        <begin position="12"/>
        <end position="34"/>
    </location>
</feature>
<feature type="transmembrane region" description="Helical" evidence="13">
    <location>
        <begin position="63"/>
        <end position="86"/>
    </location>
</feature>
<evidence type="ECO:0000313" key="14">
    <source>
        <dbReference type="EMBL" id="CAB3388234.1"/>
    </source>
</evidence>
<dbReference type="GO" id="GO:0030674">
    <property type="term" value="F:protein-macromolecule adaptor activity"/>
    <property type="evidence" value="ECO:0007669"/>
    <property type="project" value="TreeGrafter"/>
</dbReference>
<evidence type="ECO:0000256" key="13">
    <source>
        <dbReference type="SAM" id="Phobius"/>
    </source>
</evidence>
<gene>
    <name evidence="14" type="ORF">CLODIP_2_CD10944</name>
</gene>
<evidence type="ECO:0000313" key="15">
    <source>
        <dbReference type="Proteomes" id="UP000494165"/>
    </source>
</evidence>
<keyword evidence="3" id="KW-0444">Lipid biosynthesis</keyword>
<dbReference type="InterPro" id="IPR005352">
    <property type="entry name" value="Erg28"/>
</dbReference>
<evidence type="ECO:0000256" key="4">
    <source>
        <dbReference type="ARBA" id="ARBA00022692"/>
    </source>
</evidence>
<evidence type="ECO:0000256" key="7">
    <source>
        <dbReference type="ARBA" id="ARBA00022989"/>
    </source>
</evidence>
<evidence type="ECO:0000256" key="8">
    <source>
        <dbReference type="ARBA" id="ARBA00023011"/>
    </source>
</evidence>
<evidence type="ECO:0000256" key="6">
    <source>
        <dbReference type="ARBA" id="ARBA00022955"/>
    </source>
</evidence>
<evidence type="ECO:0000256" key="12">
    <source>
        <dbReference type="ARBA" id="ARBA00023221"/>
    </source>
</evidence>
<dbReference type="OrthoDB" id="6345150at2759"/>
<feature type="transmembrane region" description="Helical" evidence="13">
    <location>
        <begin position="120"/>
        <end position="139"/>
    </location>
</feature>
<keyword evidence="8" id="KW-0756">Sterol biosynthesis</keyword>
<comment type="caution">
    <text evidence="14">The sequence shown here is derived from an EMBL/GenBank/DDBJ whole genome shotgun (WGS) entry which is preliminary data.</text>
</comment>
<keyword evidence="7 13" id="KW-1133">Transmembrane helix</keyword>
<dbReference type="EMBL" id="CADEPI010000722">
    <property type="protein sequence ID" value="CAB3388234.1"/>
    <property type="molecule type" value="Genomic_DNA"/>
</dbReference>
<comment type="similarity">
    <text evidence="2">Belongs to the ERG28 family.</text>
</comment>
<organism evidence="14 15">
    <name type="scientific">Cloeon dipterum</name>
    <dbReference type="NCBI Taxonomy" id="197152"/>
    <lineage>
        <taxon>Eukaryota</taxon>
        <taxon>Metazoa</taxon>
        <taxon>Ecdysozoa</taxon>
        <taxon>Arthropoda</taxon>
        <taxon>Hexapoda</taxon>
        <taxon>Insecta</taxon>
        <taxon>Pterygota</taxon>
        <taxon>Palaeoptera</taxon>
        <taxon>Ephemeroptera</taxon>
        <taxon>Pisciforma</taxon>
        <taxon>Baetidae</taxon>
        <taxon>Cloeon</taxon>
    </lineage>
</organism>
<keyword evidence="15" id="KW-1185">Reference proteome</keyword>
<dbReference type="Pfam" id="PF03694">
    <property type="entry name" value="Erg28"/>
    <property type="match status" value="1"/>
</dbReference>
<evidence type="ECO:0000256" key="5">
    <source>
        <dbReference type="ARBA" id="ARBA00022824"/>
    </source>
</evidence>
<keyword evidence="12" id="KW-0753">Steroid metabolism</keyword>
<name>A0A8S1E5W1_9INSE</name>
<keyword evidence="6" id="KW-0752">Steroid biosynthesis</keyword>
<dbReference type="GO" id="GO:0016126">
    <property type="term" value="P:sterol biosynthetic process"/>
    <property type="evidence" value="ECO:0007669"/>
    <property type="project" value="UniProtKB-KW"/>
</dbReference>
<accession>A0A8S1E5W1</accession>
<dbReference type="PANTHER" id="PTHR15451">
    <property type="entry name" value="ERGOSTEROL BIOSYNTHETIC PROTEIN 28-RELATED"/>
    <property type="match status" value="1"/>
</dbReference>
<evidence type="ECO:0000256" key="2">
    <source>
        <dbReference type="ARBA" id="ARBA00005377"/>
    </source>
</evidence>
<dbReference type="AlphaFoldDB" id="A0A8S1E5W1"/>